<dbReference type="OrthoDB" id="1118857at2"/>
<sequence>MKKLFSLIILTLIATTFAQAQDLLKGTVVENGSNTKLNNVFIRDANNKQITLTDKNGDFSIKTATGHTLIFTSPGYTPDTLYVIDLRPTRVLLNSVAIALGQVNIRSTRLAFDPQKEYPEVYTKSRVYAFSPSTWFSKEGKDARRLKKYFQSEAQERHVDEVFNKVYVGSIVPLKGQDLENFITLYRPTYAFLRNNNAESLVAYINDSYKKFEALPADKRSLQPLTTP</sequence>
<feature type="chain" id="PRO_5021488263" description="Carboxypeptidase-like regulatory domain-containing protein" evidence="1">
    <location>
        <begin position="21"/>
        <end position="228"/>
    </location>
</feature>
<feature type="signal peptide" evidence="1">
    <location>
        <begin position="1"/>
        <end position="20"/>
    </location>
</feature>
<name>A0A4Y8SCK0_9SPHI</name>
<dbReference type="Pfam" id="PF13715">
    <property type="entry name" value="CarbopepD_reg_2"/>
    <property type="match status" value="1"/>
</dbReference>
<evidence type="ECO:0008006" key="4">
    <source>
        <dbReference type="Google" id="ProtNLM"/>
    </source>
</evidence>
<protein>
    <recommendedName>
        <fullName evidence="4">Carboxypeptidase-like regulatory domain-containing protein</fullName>
    </recommendedName>
</protein>
<dbReference type="Gene3D" id="2.60.40.1120">
    <property type="entry name" value="Carboxypeptidase-like, regulatory domain"/>
    <property type="match status" value="1"/>
</dbReference>
<comment type="caution">
    <text evidence="2">The sequence shown here is derived from an EMBL/GenBank/DDBJ whole genome shotgun (WGS) entry which is preliminary data.</text>
</comment>
<dbReference type="Proteomes" id="UP000297540">
    <property type="component" value="Unassembled WGS sequence"/>
</dbReference>
<evidence type="ECO:0000256" key="1">
    <source>
        <dbReference type="SAM" id="SignalP"/>
    </source>
</evidence>
<dbReference type="RefSeq" id="WP_133231701.1">
    <property type="nucleotide sequence ID" value="NZ_SOZE01000013.1"/>
</dbReference>
<keyword evidence="1" id="KW-0732">Signal</keyword>
<organism evidence="2 3">
    <name type="scientific">Mucilaginibacter psychrotolerans</name>
    <dbReference type="NCBI Taxonomy" id="1524096"/>
    <lineage>
        <taxon>Bacteria</taxon>
        <taxon>Pseudomonadati</taxon>
        <taxon>Bacteroidota</taxon>
        <taxon>Sphingobacteriia</taxon>
        <taxon>Sphingobacteriales</taxon>
        <taxon>Sphingobacteriaceae</taxon>
        <taxon>Mucilaginibacter</taxon>
    </lineage>
</organism>
<evidence type="ECO:0000313" key="3">
    <source>
        <dbReference type="Proteomes" id="UP000297540"/>
    </source>
</evidence>
<dbReference type="SUPFAM" id="SSF49464">
    <property type="entry name" value="Carboxypeptidase regulatory domain-like"/>
    <property type="match status" value="1"/>
</dbReference>
<gene>
    <name evidence="2" type="ORF">E2R66_13825</name>
</gene>
<keyword evidence="3" id="KW-1185">Reference proteome</keyword>
<reference evidence="2 3" key="1">
    <citation type="journal article" date="2017" name="Int. J. Syst. Evol. Microbiol.">
        <title>Mucilaginibacterpsychrotolerans sp. nov., isolated from peatlands.</title>
        <authorList>
            <person name="Deng Y."/>
            <person name="Shen L."/>
            <person name="Xu B."/>
            <person name="Liu Y."/>
            <person name="Gu Z."/>
            <person name="Liu H."/>
            <person name="Zhou Y."/>
        </authorList>
    </citation>
    <scope>NUCLEOTIDE SEQUENCE [LARGE SCALE GENOMIC DNA]</scope>
    <source>
        <strain evidence="2 3">NH7-4</strain>
    </source>
</reference>
<dbReference type="EMBL" id="SOZE01000013">
    <property type="protein sequence ID" value="TFF36843.1"/>
    <property type="molecule type" value="Genomic_DNA"/>
</dbReference>
<proteinExistence type="predicted"/>
<dbReference type="InterPro" id="IPR008969">
    <property type="entry name" value="CarboxyPept-like_regulatory"/>
</dbReference>
<dbReference type="AlphaFoldDB" id="A0A4Y8SCK0"/>
<evidence type="ECO:0000313" key="2">
    <source>
        <dbReference type="EMBL" id="TFF36843.1"/>
    </source>
</evidence>
<accession>A0A4Y8SCK0</accession>